<dbReference type="EC" id="2.8.4.3" evidence="10 11"/>
<feature type="binding site" evidence="11">
    <location>
        <position position="118"/>
    </location>
    <ligand>
        <name>[4Fe-4S] cluster</name>
        <dbReference type="ChEBI" id="CHEBI:49883"/>
        <label>1</label>
    </ligand>
</feature>
<name>A0A1G9CC72_9FIRM</name>
<comment type="similarity">
    <text evidence="11">Belongs to the methylthiotransferase family. MiaB subfamily.</text>
</comment>
<dbReference type="Pfam" id="PF01938">
    <property type="entry name" value="TRAM"/>
    <property type="match status" value="1"/>
</dbReference>
<dbReference type="RefSeq" id="WP_090552670.1">
    <property type="nucleotide sequence ID" value="NZ_FNFP01000002.1"/>
</dbReference>
<evidence type="ECO:0000259" key="14">
    <source>
        <dbReference type="PROSITE" id="PS51918"/>
    </source>
</evidence>
<evidence type="ECO:0000313" key="16">
    <source>
        <dbReference type="Proteomes" id="UP000198718"/>
    </source>
</evidence>
<dbReference type="PROSITE" id="PS51449">
    <property type="entry name" value="MTTASE_N"/>
    <property type="match status" value="1"/>
</dbReference>
<dbReference type="InterPro" id="IPR007197">
    <property type="entry name" value="rSAM"/>
</dbReference>
<dbReference type="NCBIfam" id="TIGR01574">
    <property type="entry name" value="miaB-methiolase"/>
    <property type="match status" value="1"/>
</dbReference>
<dbReference type="Gene3D" id="3.40.50.12160">
    <property type="entry name" value="Methylthiotransferase, N-terminal domain"/>
    <property type="match status" value="1"/>
</dbReference>
<dbReference type="PANTHER" id="PTHR43020">
    <property type="entry name" value="CDK5 REGULATORY SUBUNIT-ASSOCIATED PROTEIN 1"/>
    <property type="match status" value="1"/>
</dbReference>
<keyword evidence="6 11" id="KW-0819">tRNA processing</keyword>
<dbReference type="InterPro" id="IPR058240">
    <property type="entry name" value="rSAM_sf"/>
</dbReference>
<comment type="subcellular location">
    <subcellularLocation>
        <location evidence="11">Cytoplasm</location>
    </subcellularLocation>
</comment>
<dbReference type="SFLD" id="SFLDF00273">
    <property type="entry name" value="(dimethylallyl)adenosine_tRNA"/>
    <property type="match status" value="1"/>
</dbReference>
<keyword evidence="2 11" id="KW-0004">4Fe-4S</keyword>
<evidence type="ECO:0000256" key="7">
    <source>
        <dbReference type="ARBA" id="ARBA00022723"/>
    </source>
</evidence>
<feature type="binding site" evidence="11">
    <location>
        <position position="84"/>
    </location>
    <ligand>
        <name>[4Fe-4S] cluster</name>
        <dbReference type="ChEBI" id="CHEBI:49883"/>
        <label>1</label>
    </ligand>
</feature>
<keyword evidence="7 11" id="KW-0479">Metal-binding</keyword>
<evidence type="ECO:0000256" key="4">
    <source>
        <dbReference type="ARBA" id="ARBA00022679"/>
    </source>
</evidence>
<feature type="domain" description="MTTase N-terminal" evidence="13">
    <location>
        <begin position="39"/>
        <end position="157"/>
    </location>
</feature>
<dbReference type="InterPro" id="IPR020612">
    <property type="entry name" value="Methylthiotransferase_CS"/>
</dbReference>
<dbReference type="InterPro" id="IPR023404">
    <property type="entry name" value="rSAM_horseshoe"/>
</dbReference>
<feature type="domain" description="Radical SAM core" evidence="14">
    <location>
        <begin position="180"/>
        <end position="410"/>
    </location>
</feature>
<dbReference type="InterPro" id="IPR013848">
    <property type="entry name" value="Methylthiotransferase_N"/>
</dbReference>
<dbReference type="SUPFAM" id="SSF102114">
    <property type="entry name" value="Radical SAM enzymes"/>
    <property type="match status" value="1"/>
</dbReference>
<proteinExistence type="inferred from homology"/>
<dbReference type="GO" id="GO:0051539">
    <property type="term" value="F:4 iron, 4 sulfur cluster binding"/>
    <property type="evidence" value="ECO:0007669"/>
    <property type="project" value="UniProtKB-UniRule"/>
</dbReference>
<keyword evidence="16" id="KW-1185">Reference proteome</keyword>
<dbReference type="PANTHER" id="PTHR43020:SF2">
    <property type="entry name" value="MITOCHONDRIAL TRNA METHYLTHIOTRANSFERASE CDK5RAP1"/>
    <property type="match status" value="1"/>
</dbReference>
<dbReference type="GO" id="GO:0005829">
    <property type="term" value="C:cytosol"/>
    <property type="evidence" value="ECO:0007669"/>
    <property type="project" value="TreeGrafter"/>
</dbReference>
<evidence type="ECO:0000256" key="5">
    <source>
        <dbReference type="ARBA" id="ARBA00022691"/>
    </source>
</evidence>
<dbReference type="InterPro" id="IPR006463">
    <property type="entry name" value="MiaB_methiolase"/>
</dbReference>
<feature type="binding site" evidence="11">
    <location>
        <position position="201"/>
    </location>
    <ligand>
        <name>[4Fe-4S] cluster</name>
        <dbReference type="ChEBI" id="CHEBI:49883"/>
        <label>2</label>
        <note>4Fe-4S-S-AdoMet</note>
    </ligand>
</feature>
<evidence type="ECO:0000259" key="13">
    <source>
        <dbReference type="PROSITE" id="PS51449"/>
    </source>
</evidence>
<dbReference type="STRING" id="393762.SAMN05660472_01419"/>
<organism evidence="15 16">
    <name type="scientific">Natronincola ferrireducens</name>
    <dbReference type="NCBI Taxonomy" id="393762"/>
    <lineage>
        <taxon>Bacteria</taxon>
        <taxon>Bacillati</taxon>
        <taxon>Bacillota</taxon>
        <taxon>Clostridia</taxon>
        <taxon>Peptostreptococcales</taxon>
        <taxon>Natronincolaceae</taxon>
        <taxon>Natronincola</taxon>
    </lineage>
</organism>
<feature type="domain" description="TRAM" evidence="12">
    <location>
        <begin position="413"/>
        <end position="476"/>
    </location>
</feature>
<comment type="cofactor">
    <cofactor evidence="11">
        <name>[4Fe-4S] cluster</name>
        <dbReference type="ChEBI" id="CHEBI:49883"/>
    </cofactor>
    <text evidence="11">Binds 2 [4Fe-4S] clusters. One cluster is coordinated with 3 cysteines and an exchangeable S-adenosyl-L-methionine.</text>
</comment>
<feature type="binding site" evidence="11">
    <location>
        <position position="194"/>
    </location>
    <ligand>
        <name>[4Fe-4S] cluster</name>
        <dbReference type="ChEBI" id="CHEBI:49883"/>
        <label>2</label>
        <note>4Fe-4S-S-AdoMet</note>
    </ligand>
</feature>
<gene>
    <name evidence="11" type="primary">miaB</name>
    <name evidence="15" type="ORF">SAMN05660472_01419</name>
</gene>
<dbReference type="Pfam" id="PF00919">
    <property type="entry name" value="UPF0004"/>
    <property type="match status" value="1"/>
</dbReference>
<dbReference type="EMBL" id="FNFP01000002">
    <property type="protein sequence ID" value="SDK49044.1"/>
    <property type="molecule type" value="Genomic_DNA"/>
</dbReference>
<evidence type="ECO:0000256" key="3">
    <source>
        <dbReference type="ARBA" id="ARBA00022490"/>
    </source>
</evidence>
<dbReference type="InterPro" id="IPR005839">
    <property type="entry name" value="Methylthiotransferase"/>
</dbReference>
<dbReference type="PROSITE" id="PS50926">
    <property type="entry name" value="TRAM"/>
    <property type="match status" value="1"/>
</dbReference>
<evidence type="ECO:0000256" key="2">
    <source>
        <dbReference type="ARBA" id="ARBA00022485"/>
    </source>
</evidence>
<dbReference type="Pfam" id="PF04055">
    <property type="entry name" value="Radical_SAM"/>
    <property type="match status" value="1"/>
</dbReference>
<dbReference type="NCBIfam" id="TIGR00089">
    <property type="entry name" value="MiaB/RimO family radical SAM methylthiotransferase"/>
    <property type="match status" value="1"/>
</dbReference>
<dbReference type="OrthoDB" id="9805215at2"/>
<comment type="function">
    <text evidence="1 11">Catalyzes the methylthiolation of N6-(dimethylallyl)adenosine (i(6)A), leading to the formation of 2-methylthio-N6-(dimethylallyl)adenosine (ms(2)i(6)A) at position 37 in tRNAs that read codons beginning with uridine.</text>
</comment>
<dbReference type="FunFam" id="3.80.30.20:FF:000001">
    <property type="entry name" value="tRNA-2-methylthio-N(6)-dimethylallyladenosine synthase 2"/>
    <property type="match status" value="1"/>
</dbReference>
<accession>A0A1G9CC72</accession>
<dbReference type="InterPro" id="IPR006638">
    <property type="entry name" value="Elp3/MiaA/NifB-like_rSAM"/>
</dbReference>
<dbReference type="PROSITE" id="PS01278">
    <property type="entry name" value="MTTASE_RADICAL"/>
    <property type="match status" value="1"/>
</dbReference>
<dbReference type="SFLD" id="SFLDS00029">
    <property type="entry name" value="Radical_SAM"/>
    <property type="match status" value="1"/>
</dbReference>
<keyword evidence="9 11" id="KW-0411">Iron-sulfur</keyword>
<feature type="binding site" evidence="11">
    <location>
        <position position="48"/>
    </location>
    <ligand>
        <name>[4Fe-4S] cluster</name>
        <dbReference type="ChEBI" id="CHEBI:49883"/>
        <label>1</label>
    </ligand>
</feature>
<dbReference type="Gene3D" id="3.80.30.20">
    <property type="entry name" value="tm_1862 like domain"/>
    <property type="match status" value="1"/>
</dbReference>
<dbReference type="SMART" id="SM00729">
    <property type="entry name" value="Elp3"/>
    <property type="match status" value="1"/>
</dbReference>
<dbReference type="CDD" id="cd01335">
    <property type="entry name" value="Radical_SAM"/>
    <property type="match status" value="1"/>
</dbReference>
<evidence type="ECO:0000256" key="11">
    <source>
        <dbReference type="HAMAP-Rule" id="MF_01864"/>
    </source>
</evidence>
<evidence type="ECO:0000256" key="6">
    <source>
        <dbReference type="ARBA" id="ARBA00022694"/>
    </source>
</evidence>
<keyword evidence="8 11" id="KW-0408">Iron</keyword>
<dbReference type="InterPro" id="IPR038135">
    <property type="entry name" value="Methylthiotransferase_N_sf"/>
</dbReference>
<dbReference type="SFLD" id="SFLDG01061">
    <property type="entry name" value="methylthiotransferase"/>
    <property type="match status" value="1"/>
</dbReference>
<evidence type="ECO:0000256" key="10">
    <source>
        <dbReference type="ARBA" id="ARBA00033765"/>
    </source>
</evidence>
<evidence type="ECO:0000313" key="15">
    <source>
        <dbReference type="EMBL" id="SDK49044.1"/>
    </source>
</evidence>
<evidence type="ECO:0000256" key="1">
    <source>
        <dbReference type="ARBA" id="ARBA00003234"/>
    </source>
</evidence>
<evidence type="ECO:0000259" key="12">
    <source>
        <dbReference type="PROSITE" id="PS50926"/>
    </source>
</evidence>
<feature type="binding site" evidence="11">
    <location>
        <position position="198"/>
    </location>
    <ligand>
        <name>[4Fe-4S] cluster</name>
        <dbReference type="ChEBI" id="CHEBI:49883"/>
        <label>2</label>
        <note>4Fe-4S-S-AdoMet</note>
    </ligand>
</feature>
<dbReference type="PROSITE" id="PS51918">
    <property type="entry name" value="RADICAL_SAM"/>
    <property type="match status" value="1"/>
</dbReference>
<keyword evidence="3 11" id="KW-0963">Cytoplasm</keyword>
<protein>
    <recommendedName>
        <fullName evidence="10 11">tRNA-2-methylthio-N(6)-dimethylallyladenosine synthase</fullName>
        <ecNumber evidence="10 11">2.8.4.3</ecNumber>
    </recommendedName>
    <alternativeName>
        <fullName evidence="11">(Dimethylallyl)adenosine tRNA methylthiotransferase MiaB</fullName>
    </alternativeName>
    <alternativeName>
        <fullName evidence="11">tRNA-i(6)A37 methylthiotransferase</fullName>
    </alternativeName>
</protein>
<comment type="subunit">
    <text evidence="11">Monomer.</text>
</comment>
<dbReference type="SFLD" id="SFLDG01082">
    <property type="entry name" value="B12-binding_domain_containing"/>
    <property type="match status" value="1"/>
</dbReference>
<comment type="catalytic activity">
    <reaction evidence="11">
        <text>N(6)-dimethylallyladenosine(37) in tRNA + (sulfur carrier)-SH + AH2 + 2 S-adenosyl-L-methionine = 2-methylsulfanyl-N(6)-dimethylallyladenosine(37) in tRNA + (sulfur carrier)-H + 5'-deoxyadenosine + L-methionine + A + S-adenosyl-L-homocysteine + 2 H(+)</text>
        <dbReference type="Rhea" id="RHEA:37067"/>
        <dbReference type="Rhea" id="RHEA-COMP:10375"/>
        <dbReference type="Rhea" id="RHEA-COMP:10376"/>
        <dbReference type="Rhea" id="RHEA-COMP:14737"/>
        <dbReference type="Rhea" id="RHEA-COMP:14739"/>
        <dbReference type="ChEBI" id="CHEBI:13193"/>
        <dbReference type="ChEBI" id="CHEBI:15378"/>
        <dbReference type="ChEBI" id="CHEBI:17319"/>
        <dbReference type="ChEBI" id="CHEBI:17499"/>
        <dbReference type="ChEBI" id="CHEBI:29917"/>
        <dbReference type="ChEBI" id="CHEBI:57844"/>
        <dbReference type="ChEBI" id="CHEBI:57856"/>
        <dbReference type="ChEBI" id="CHEBI:59789"/>
        <dbReference type="ChEBI" id="CHEBI:64428"/>
        <dbReference type="ChEBI" id="CHEBI:74415"/>
        <dbReference type="ChEBI" id="CHEBI:74417"/>
        <dbReference type="EC" id="2.8.4.3"/>
    </reaction>
</comment>
<evidence type="ECO:0000256" key="9">
    <source>
        <dbReference type="ARBA" id="ARBA00023014"/>
    </source>
</evidence>
<dbReference type="HAMAP" id="MF_01864">
    <property type="entry name" value="tRNA_metthiotr_MiaB"/>
    <property type="match status" value="1"/>
</dbReference>
<keyword evidence="4 11" id="KW-0808">Transferase</keyword>
<dbReference type="FunFam" id="3.40.50.12160:FF:000006">
    <property type="entry name" value="tRNA-2-methylthio-N(6)-dimethylallyladenosine synthase"/>
    <property type="match status" value="1"/>
</dbReference>
<sequence length="482" mass="55265">MKRQNNYEVHSIDLQNQQEIVEEIYCENKELYETTGKQKKVLIVTYGCQMNEHDSEKLLSMLKDMNYIETTKKEEADLIIYNTCCVRENAELKVYGNLGALKPLKKKNNDLIIAVCGCMMQQPKVVEEIKKKYQHVDLVFGTHNLHTFPELLANCKQANNMIVEVWEKEGDIIEGIPSIRKYDIKAFVNIMYGCNNFCTYCIVPYTRGRERSREVGDIVKEVTDLVENGTKEITLLGQNVNSYGKTLERRIEFADLLRELNRIKGLERIRFMTSHPKDLSAALITSIAELDKVCEHIHLPFQAGSNNVLKNMNRKYTKEGYLELVHKLKKAVPNIAMTTDIIVGFPGETEEDFKDTLDVVEKVRFDSAFTFLYSIREGTPAAKMDEQIDDKMKHERFNRLVAAVNRISGEINQDYMNKEVEVLVEGLSKTDSTKLMGRTRQNKLVNFPGDTSLIGQIVTVKITESKTFSLNGEVIDKTLDNN</sequence>
<dbReference type="Proteomes" id="UP000198718">
    <property type="component" value="Unassembled WGS sequence"/>
</dbReference>
<dbReference type="GO" id="GO:0046872">
    <property type="term" value="F:metal ion binding"/>
    <property type="evidence" value="ECO:0007669"/>
    <property type="project" value="UniProtKB-KW"/>
</dbReference>
<reference evidence="15 16" key="1">
    <citation type="submission" date="2016-10" db="EMBL/GenBank/DDBJ databases">
        <authorList>
            <person name="de Groot N.N."/>
        </authorList>
    </citation>
    <scope>NUCLEOTIDE SEQUENCE [LARGE SCALE GENOMIC DNA]</scope>
    <source>
        <strain evidence="15 16">DSM 18346</strain>
    </source>
</reference>
<keyword evidence="5 11" id="KW-0949">S-adenosyl-L-methionine</keyword>
<dbReference type="AlphaFoldDB" id="A0A1G9CC72"/>
<dbReference type="GO" id="GO:0035597">
    <property type="term" value="F:tRNA-2-methylthio-N(6)-dimethylallyladenosine(37) synthase activity"/>
    <property type="evidence" value="ECO:0007669"/>
    <property type="project" value="UniProtKB-EC"/>
</dbReference>
<evidence type="ECO:0000256" key="8">
    <source>
        <dbReference type="ARBA" id="ARBA00023004"/>
    </source>
</evidence>
<dbReference type="InterPro" id="IPR002792">
    <property type="entry name" value="TRAM_dom"/>
</dbReference>